<reference evidence="1" key="1">
    <citation type="submission" date="2022-10" db="EMBL/GenBank/DDBJ databases">
        <title>Complete Genome of Trichothecium roseum strain YXFP-22015, a Plant Pathogen Isolated from Citrus.</title>
        <authorList>
            <person name="Wang Y."/>
            <person name="Zhu L."/>
        </authorList>
    </citation>
    <scope>NUCLEOTIDE SEQUENCE</scope>
    <source>
        <strain evidence="1">YXFP-22015</strain>
    </source>
</reference>
<proteinExistence type="predicted"/>
<sequence>MAERHNAQRRLVQTILDNHGLSSQDRAAQSKDLEAVATISLAQAERHMQNAIARITEDIQHLTKEKQTFAQPADKTVTDDEVDEDVDRCAEMELRIGRMQGAVDAITAVSEYITLFRKCQEDASLAGECISGTRRAGNSVDDLEMNWTVGLDEHGEVRRWHPGALPFLPIFHDSTSEVDAGLATGGYGPCYNVATHKELKSEPVTHSATNFLPQDVLDYLSRYTNIHPLQPRGQKGDVVLYRTRQQRDPGAGSKMLWTGRQPCFDGHTLSRISTLSLRSKVTSVDSCFDVDDSDENSSEITQSTENELMSGIDTLADVLRNDPLLHQLYPTMLKDLGEQELKACLTNLLCGFSKDLSGETRDACEEAVARSVQSAATIKRIINRIMRPTPGDVDRHDKSTRKIAMPSHKQIHLEEWLDDVEEGKYGTDQHLPSSPDEESDDTENEDVELDTAQVAQVEQFLSKSAALHKVKQQMLLAVLPERLAQPLTHITEPDIWLSSQQHLSPLNRLKACVEGYSGRTWQWWPLEPRRRWLQNGEARMIWSCRGKSCGKQHWEEMDREQRQRVVAFLELAKLNPAPAHPSSQRQLVDIIAPSTAANVISRASGARERPSRIGDWLAFVLLTLSPIFAALVLIQYASTQTDLSLLSGELAMIVGGIVLLLSTISQLTPASPVLSESASKYTPGLSLGNRAMSSSASHSASHSLRSLTPTTSDTPPTSESGLSAVRRPSTFPPSTQYPTDPTARWILFGIHTGGLALTLAQTLVNSKTSNFELVKWTQKLHRYHRGIWRSWLSIWVLINCEVVKFYRMEQGLLIREAKELPTHMDYHYSPRAGMGDARNPPMPSQYFQCVSRACGAPCSWRLFHRSCGIPRYCTAYVERVPKRGRDFNADEDVPVWGLEGVYAPSALRVFLYHLLIVVWPIAFWIWWQVNHPEDYQNAAVPITATLGLVSLFWMIYVYTTGQDEDGRSEMKNR</sequence>
<dbReference type="Proteomes" id="UP001163324">
    <property type="component" value="Chromosome 4"/>
</dbReference>
<organism evidence="1 2">
    <name type="scientific">Trichothecium roseum</name>
    <dbReference type="NCBI Taxonomy" id="47278"/>
    <lineage>
        <taxon>Eukaryota</taxon>
        <taxon>Fungi</taxon>
        <taxon>Dikarya</taxon>
        <taxon>Ascomycota</taxon>
        <taxon>Pezizomycotina</taxon>
        <taxon>Sordariomycetes</taxon>
        <taxon>Hypocreomycetidae</taxon>
        <taxon>Hypocreales</taxon>
        <taxon>Hypocreales incertae sedis</taxon>
        <taxon>Trichothecium</taxon>
    </lineage>
</organism>
<comment type="caution">
    <text evidence="1">The sequence shown here is derived from an EMBL/GenBank/DDBJ whole genome shotgun (WGS) entry which is preliminary data.</text>
</comment>
<name>A0ACC0V0K5_9HYPO</name>
<evidence type="ECO:0000313" key="1">
    <source>
        <dbReference type="EMBL" id="KAI9899939.1"/>
    </source>
</evidence>
<accession>A0ACC0V0K5</accession>
<gene>
    <name evidence="1" type="ORF">N3K66_004201</name>
</gene>
<evidence type="ECO:0000313" key="2">
    <source>
        <dbReference type="Proteomes" id="UP001163324"/>
    </source>
</evidence>
<keyword evidence="2" id="KW-1185">Reference proteome</keyword>
<protein>
    <submittedName>
        <fullName evidence="1">Uncharacterized protein</fullName>
    </submittedName>
</protein>
<dbReference type="EMBL" id="CM047943">
    <property type="protein sequence ID" value="KAI9899939.1"/>
    <property type="molecule type" value="Genomic_DNA"/>
</dbReference>